<feature type="region of interest" description="Disordered" evidence="1">
    <location>
        <begin position="1"/>
        <end position="26"/>
    </location>
</feature>
<evidence type="ECO:0000313" key="3">
    <source>
        <dbReference type="Proteomes" id="UP000029066"/>
    </source>
</evidence>
<evidence type="ECO:0000313" key="2">
    <source>
        <dbReference type="EMBL" id="KFI90956.1"/>
    </source>
</evidence>
<protein>
    <submittedName>
        <fullName evidence="2">Uncharacterized protein</fullName>
    </submittedName>
</protein>
<dbReference type="RefSeq" id="WP_033891977.1">
    <property type="nucleotide sequence ID" value="NZ_JDUT01000012.1"/>
</dbReference>
<gene>
    <name evidence="2" type="ORF">BISA_1935</name>
</gene>
<dbReference type="OrthoDB" id="3233258at2"/>
<accession>A0A087D606</accession>
<sequence>MGYAVDYRPTRKRARRQVPANKAQRTKDIKNAIRWNLPRLEHDTVSSEYVTEEQVRKLLKLNMIARTADPEGVHVLRQLSSSKEGGYAVIHKPERIAGVYRFRRDDLIASLKAWVGLL</sequence>
<proteinExistence type="predicted"/>
<reference evidence="2 3" key="1">
    <citation type="submission" date="2014-03" db="EMBL/GenBank/DDBJ databases">
        <title>Genomics of Bifidobacteria.</title>
        <authorList>
            <person name="Ventura M."/>
            <person name="Milani C."/>
            <person name="Lugli G.A."/>
        </authorList>
    </citation>
    <scope>NUCLEOTIDE SEQUENCE [LARGE SCALE GENOMIC DNA]</scope>
    <source>
        <strain evidence="2 3">DSM 23967</strain>
    </source>
</reference>
<dbReference type="STRING" id="1437607.BISA_1935"/>
<dbReference type="Proteomes" id="UP000029066">
    <property type="component" value="Unassembled WGS sequence"/>
</dbReference>
<dbReference type="AlphaFoldDB" id="A0A087D606"/>
<organism evidence="2 3">
    <name type="scientific">Bifidobacterium saguini DSM 23967</name>
    <dbReference type="NCBI Taxonomy" id="1437607"/>
    <lineage>
        <taxon>Bacteria</taxon>
        <taxon>Bacillati</taxon>
        <taxon>Actinomycetota</taxon>
        <taxon>Actinomycetes</taxon>
        <taxon>Bifidobacteriales</taxon>
        <taxon>Bifidobacteriaceae</taxon>
        <taxon>Bifidobacterium</taxon>
    </lineage>
</organism>
<dbReference type="EMBL" id="JGZN01000018">
    <property type="protein sequence ID" value="KFI90956.1"/>
    <property type="molecule type" value="Genomic_DNA"/>
</dbReference>
<comment type="caution">
    <text evidence="2">The sequence shown here is derived from an EMBL/GenBank/DDBJ whole genome shotgun (WGS) entry which is preliminary data.</text>
</comment>
<evidence type="ECO:0000256" key="1">
    <source>
        <dbReference type="SAM" id="MobiDB-lite"/>
    </source>
</evidence>
<name>A0A087D606_9BIFI</name>